<evidence type="ECO:0000313" key="2">
    <source>
        <dbReference type="EMBL" id="TFF36588.1"/>
    </source>
</evidence>
<sequence>MKKLTSIWLLAMLCIIGKTTFAQSGNAETDAIIKQMRNQNSKGTIHFEAMGASITDNATVIKGPKGIYDLGSSFLTDHGDGAQVHLFLAKIQTGTQLLLQNKDASTIAMINGTVYQVTGTANLKVSGKNVSGTFTGVLYAVAKNKSKAATVPSGKISGNFNNLNLSL</sequence>
<keyword evidence="1" id="KW-0732">Signal</keyword>
<name>A0A4Y8SC94_9SPHI</name>
<organism evidence="2 3">
    <name type="scientific">Mucilaginibacter psychrotolerans</name>
    <dbReference type="NCBI Taxonomy" id="1524096"/>
    <lineage>
        <taxon>Bacteria</taxon>
        <taxon>Pseudomonadati</taxon>
        <taxon>Bacteroidota</taxon>
        <taxon>Sphingobacteriia</taxon>
        <taxon>Sphingobacteriales</taxon>
        <taxon>Sphingobacteriaceae</taxon>
        <taxon>Mucilaginibacter</taxon>
    </lineage>
</organism>
<accession>A0A4Y8SC94</accession>
<dbReference type="AlphaFoldDB" id="A0A4Y8SC94"/>
<evidence type="ECO:0000313" key="3">
    <source>
        <dbReference type="Proteomes" id="UP000297540"/>
    </source>
</evidence>
<proteinExistence type="predicted"/>
<evidence type="ECO:0008006" key="4">
    <source>
        <dbReference type="Google" id="ProtNLM"/>
    </source>
</evidence>
<keyword evidence="3" id="KW-1185">Reference proteome</keyword>
<protein>
    <recommendedName>
        <fullName evidence="4">DUF4251 domain-containing protein</fullName>
    </recommendedName>
</protein>
<comment type="caution">
    <text evidence="2">The sequence shown here is derived from an EMBL/GenBank/DDBJ whole genome shotgun (WGS) entry which is preliminary data.</text>
</comment>
<dbReference type="EMBL" id="SOZE01000015">
    <property type="protein sequence ID" value="TFF36588.1"/>
    <property type="molecule type" value="Genomic_DNA"/>
</dbReference>
<dbReference type="Proteomes" id="UP000297540">
    <property type="component" value="Unassembled WGS sequence"/>
</dbReference>
<dbReference type="OrthoDB" id="5405772at2"/>
<dbReference type="RefSeq" id="WP_133235295.1">
    <property type="nucleotide sequence ID" value="NZ_SOZE01000015.1"/>
</dbReference>
<gene>
    <name evidence="2" type="ORF">E2R66_15655</name>
</gene>
<reference evidence="2 3" key="1">
    <citation type="journal article" date="2017" name="Int. J. Syst. Evol. Microbiol.">
        <title>Mucilaginibacterpsychrotolerans sp. nov., isolated from peatlands.</title>
        <authorList>
            <person name="Deng Y."/>
            <person name="Shen L."/>
            <person name="Xu B."/>
            <person name="Liu Y."/>
            <person name="Gu Z."/>
            <person name="Liu H."/>
            <person name="Zhou Y."/>
        </authorList>
    </citation>
    <scope>NUCLEOTIDE SEQUENCE [LARGE SCALE GENOMIC DNA]</scope>
    <source>
        <strain evidence="2 3">NH7-4</strain>
    </source>
</reference>
<feature type="chain" id="PRO_5021280300" description="DUF4251 domain-containing protein" evidence="1">
    <location>
        <begin position="23"/>
        <end position="167"/>
    </location>
</feature>
<evidence type="ECO:0000256" key="1">
    <source>
        <dbReference type="SAM" id="SignalP"/>
    </source>
</evidence>
<feature type="signal peptide" evidence="1">
    <location>
        <begin position="1"/>
        <end position="22"/>
    </location>
</feature>